<dbReference type="RefSeq" id="WP_026659755.1">
    <property type="nucleotide sequence ID" value="NC_022538.1"/>
</dbReference>
<evidence type="ECO:0000313" key="7">
    <source>
        <dbReference type="EMBL" id="CCV64447.1"/>
    </source>
</evidence>
<feature type="binding site" evidence="5">
    <location>
        <position position="8"/>
    </location>
    <ligand>
        <name>a divalent metal cation</name>
        <dbReference type="ChEBI" id="CHEBI:60240"/>
    </ligand>
</feature>
<dbReference type="GO" id="GO:0000166">
    <property type="term" value="F:nucleotide binding"/>
    <property type="evidence" value="ECO:0007669"/>
    <property type="project" value="UniProtKB-KW"/>
</dbReference>
<evidence type="ECO:0000313" key="8">
    <source>
        <dbReference type="Proteomes" id="UP000032740"/>
    </source>
</evidence>
<dbReference type="NCBIfam" id="TIGR00087">
    <property type="entry name" value="surE"/>
    <property type="match status" value="1"/>
</dbReference>
<dbReference type="GO" id="GO:0046872">
    <property type="term" value="F:metal ion binding"/>
    <property type="evidence" value="ECO:0007669"/>
    <property type="project" value="UniProtKB-UniRule"/>
</dbReference>
<dbReference type="GO" id="GO:0008253">
    <property type="term" value="F:5'-nucleotidase activity"/>
    <property type="evidence" value="ECO:0007669"/>
    <property type="project" value="UniProtKB-UniRule"/>
</dbReference>
<dbReference type="InterPro" id="IPR036523">
    <property type="entry name" value="SurE-like_sf"/>
</dbReference>
<dbReference type="AlphaFoldDB" id="U4KL28"/>
<dbReference type="Pfam" id="PF01975">
    <property type="entry name" value="SurE"/>
    <property type="match status" value="1"/>
</dbReference>
<keyword evidence="3 5" id="KW-0479">Metal-binding</keyword>
<evidence type="ECO:0000256" key="3">
    <source>
        <dbReference type="ARBA" id="ARBA00022723"/>
    </source>
</evidence>
<organism evidence="7 8">
    <name type="scientific">Alteracholeplasma palmae (strain ATCC 49389 / J233)</name>
    <name type="common">Acholeplasma palmae</name>
    <dbReference type="NCBI Taxonomy" id="1318466"/>
    <lineage>
        <taxon>Bacteria</taxon>
        <taxon>Bacillati</taxon>
        <taxon>Mycoplasmatota</taxon>
        <taxon>Mollicutes</taxon>
        <taxon>Acholeplasmatales</taxon>
        <taxon>Acholeplasmataceae</taxon>
        <taxon>Acholeplasma</taxon>
    </lineage>
</organism>
<dbReference type="InterPro" id="IPR002828">
    <property type="entry name" value="SurE-like_Pase/nucleotidase"/>
</dbReference>
<dbReference type="KEGG" id="apal:BN85408700"/>
<comment type="function">
    <text evidence="5">Nucleotidase that shows phosphatase activity on nucleoside 5'-monophosphates.</text>
</comment>
<keyword evidence="5" id="KW-0547">Nucleotide-binding</keyword>
<dbReference type="PANTHER" id="PTHR30457">
    <property type="entry name" value="5'-NUCLEOTIDASE SURE"/>
    <property type="match status" value="1"/>
</dbReference>
<comment type="subcellular location">
    <subcellularLocation>
        <location evidence="5">Cytoplasm</location>
    </subcellularLocation>
</comment>
<comment type="catalytic activity">
    <reaction evidence="1 5">
        <text>a ribonucleoside 5'-phosphate + H2O = a ribonucleoside + phosphate</text>
        <dbReference type="Rhea" id="RHEA:12484"/>
        <dbReference type="ChEBI" id="CHEBI:15377"/>
        <dbReference type="ChEBI" id="CHEBI:18254"/>
        <dbReference type="ChEBI" id="CHEBI:43474"/>
        <dbReference type="ChEBI" id="CHEBI:58043"/>
        <dbReference type="EC" id="3.1.3.5"/>
    </reaction>
</comment>
<accession>U4KL28</accession>
<reference evidence="7 8" key="1">
    <citation type="journal article" date="2013" name="J. Mol. Microbiol. Biotechnol.">
        <title>Analysis of the Complete Genomes of Acholeplasma brassicae , A. palmae and A. laidlawii and Their Comparison to the Obligate Parasites from ' Candidatus Phytoplasma'.</title>
        <authorList>
            <person name="Kube M."/>
            <person name="Siewert C."/>
            <person name="Migdoll A.M."/>
            <person name="Duduk B."/>
            <person name="Holz S."/>
            <person name="Rabus R."/>
            <person name="Seemuller E."/>
            <person name="Mitrovic J."/>
            <person name="Muller I."/>
            <person name="Buttner C."/>
            <person name="Reinhardt R."/>
        </authorList>
    </citation>
    <scope>NUCLEOTIDE SEQUENCE [LARGE SCALE GENOMIC DNA]</scope>
    <source>
        <strain evidence="7 8">J233</strain>
    </source>
</reference>
<evidence type="ECO:0000256" key="2">
    <source>
        <dbReference type="ARBA" id="ARBA00011062"/>
    </source>
</evidence>
<evidence type="ECO:0000256" key="1">
    <source>
        <dbReference type="ARBA" id="ARBA00000815"/>
    </source>
</evidence>
<dbReference type="HOGENOM" id="CLU_045192_1_2_14"/>
<feature type="domain" description="Survival protein SurE-like phosphatase/nucleotidase" evidence="6">
    <location>
        <begin position="3"/>
        <end position="185"/>
    </location>
</feature>
<feature type="binding site" evidence="5">
    <location>
        <position position="9"/>
    </location>
    <ligand>
        <name>a divalent metal cation</name>
        <dbReference type="ChEBI" id="CHEBI:60240"/>
    </ligand>
</feature>
<protein>
    <recommendedName>
        <fullName evidence="5">5'-nucleotidase SurE</fullName>
        <ecNumber evidence="5">3.1.3.5</ecNumber>
    </recommendedName>
    <alternativeName>
        <fullName evidence="5">Nucleoside 5'-monophosphate phosphohydrolase</fullName>
    </alternativeName>
</protein>
<dbReference type="HAMAP" id="MF_00060">
    <property type="entry name" value="SurE"/>
    <property type="match status" value="1"/>
</dbReference>
<feature type="binding site" evidence="5">
    <location>
        <position position="39"/>
    </location>
    <ligand>
        <name>a divalent metal cation</name>
        <dbReference type="ChEBI" id="CHEBI:60240"/>
    </ligand>
</feature>
<dbReference type="GO" id="GO:0005737">
    <property type="term" value="C:cytoplasm"/>
    <property type="evidence" value="ECO:0007669"/>
    <property type="project" value="UniProtKB-SubCell"/>
</dbReference>
<evidence type="ECO:0000256" key="4">
    <source>
        <dbReference type="ARBA" id="ARBA00022801"/>
    </source>
</evidence>
<proteinExistence type="inferred from homology"/>
<dbReference type="Gene3D" id="3.40.1210.10">
    <property type="entry name" value="Survival protein SurE-like phosphatase/nucleotidase"/>
    <property type="match status" value="1"/>
</dbReference>
<gene>
    <name evidence="5 7" type="primary">surE</name>
    <name evidence="7" type="ORF">BN85408700</name>
</gene>
<dbReference type="OrthoDB" id="9780815at2"/>
<sequence length="244" mass="27042">MNILVVNDDGIESEGLKMLVKACAHFGQVYVSAPKYQQSAQSHAMTLTEYLEIEEVKDIIGALKAIKVTGSPVDCVRAGMSIFDAEFDLIVSGINDGSNLGTDILYSGTVAAAMEGHLYHVPAIAFSAPTLDLPYLYDEVIKLLDEMIESELYNNTALLNINFPKPSFAKPLGTKITKQGRRVYESDLVKSDKPNLYHQSFSIIRYQEEADTDVTAYEEGYVSITPLMIEQTDFKKIKAILKNE</sequence>
<dbReference type="EC" id="3.1.3.5" evidence="5"/>
<keyword evidence="8" id="KW-1185">Reference proteome</keyword>
<keyword evidence="5" id="KW-0963">Cytoplasm</keyword>
<keyword evidence="4 5" id="KW-0378">Hydrolase</keyword>
<dbReference type="SUPFAM" id="SSF64167">
    <property type="entry name" value="SurE-like"/>
    <property type="match status" value="1"/>
</dbReference>
<evidence type="ECO:0000256" key="5">
    <source>
        <dbReference type="HAMAP-Rule" id="MF_00060"/>
    </source>
</evidence>
<name>U4KL28_ALTPJ</name>
<dbReference type="Proteomes" id="UP000032740">
    <property type="component" value="Chromosome"/>
</dbReference>
<dbReference type="EMBL" id="FO681347">
    <property type="protein sequence ID" value="CCV64447.1"/>
    <property type="molecule type" value="Genomic_DNA"/>
</dbReference>
<evidence type="ECO:0000259" key="6">
    <source>
        <dbReference type="Pfam" id="PF01975"/>
    </source>
</evidence>
<dbReference type="InterPro" id="IPR030048">
    <property type="entry name" value="SurE"/>
</dbReference>
<comment type="similarity">
    <text evidence="2 5">Belongs to the SurE nucleotidase family.</text>
</comment>
<dbReference type="STRING" id="1318466.BN85408700"/>
<comment type="cofactor">
    <cofactor evidence="5">
        <name>a divalent metal cation</name>
        <dbReference type="ChEBI" id="CHEBI:60240"/>
    </cofactor>
    <text evidence="5">Binds 1 divalent metal cation per subunit.</text>
</comment>
<feature type="binding site" evidence="5">
    <location>
        <position position="95"/>
    </location>
    <ligand>
        <name>a divalent metal cation</name>
        <dbReference type="ChEBI" id="CHEBI:60240"/>
    </ligand>
</feature>
<dbReference type="PANTHER" id="PTHR30457:SF0">
    <property type="entry name" value="PHOSPHATASE, PUTATIVE (AFU_ORTHOLOGUE AFUA_4G01070)-RELATED"/>
    <property type="match status" value="1"/>
</dbReference>